<feature type="transmembrane region" description="Helical" evidence="2">
    <location>
        <begin position="296"/>
        <end position="323"/>
    </location>
</feature>
<keyword evidence="2" id="KW-0472">Membrane</keyword>
<feature type="transmembrane region" description="Helical" evidence="2">
    <location>
        <begin position="230"/>
        <end position="263"/>
    </location>
</feature>
<feature type="compositionally biased region" description="Pro residues" evidence="1">
    <location>
        <begin position="342"/>
        <end position="359"/>
    </location>
</feature>
<keyword evidence="2" id="KW-0812">Transmembrane</keyword>
<feature type="region of interest" description="Disordered" evidence="1">
    <location>
        <begin position="1"/>
        <end position="101"/>
    </location>
</feature>
<dbReference type="Proteomes" id="UP000269998">
    <property type="component" value="Chromosome"/>
</dbReference>
<dbReference type="KEGG" id="mbai:MB901379_01987"/>
<reference evidence="4" key="1">
    <citation type="submission" date="2018-02" db="EMBL/GenBank/DDBJ databases">
        <authorList>
            <person name="Seth-Smith MB H."/>
            <person name="Seth-Smith H."/>
        </authorList>
    </citation>
    <scope>NUCLEOTIDE SEQUENCE [LARGE SCALE GENOMIC DNA]</scope>
</reference>
<dbReference type="RefSeq" id="WP_158016433.1">
    <property type="nucleotide sequence ID" value="NZ_LR130759.1"/>
</dbReference>
<keyword evidence="2" id="KW-1133">Transmembrane helix</keyword>
<organism evidence="3 4">
    <name type="scientific">Mycobacterium basiliense</name>
    <dbReference type="NCBI Taxonomy" id="2094119"/>
    <lineage>
        <taxon>Bacteria</taxon>
        <taxon>Bacillati</taxon>
        <taxon>Actinomycetota</taxon>
        <taxon>Actinomycetes</taxon>
        <taxon>Mycobacteriales</taxon>
        <taxon>Mycobacteriaceae</taxon>
        <taxon>Mycobacterium</taxon>
    </lineage>
</organism>
<keyword evidence="4" id="KW-1185">Reference proteome</keyword>
<dbReference type="AlphaFoldDB" id="A0A447GDA7"/>
<evidence type="ECO:0000313" key="4">
    <source>
        <dbReference type="Proteomes" id="UP000269998"/>
    </source>
</evidence>
<dbReference type="OrthoDB" id="4829830at2"/>
<feature type="region of interest" description="Disordered" evidence="1">
    <location>
        <begin position="339"/>
        <end position="359"/>
    </location>
</feature>
<feature type="compositionally biased region" description="Pro residues" evidence="1">
    <location>
        <begin position="77"/>
        <end position="99"/>
    </location>
</feature>
<dbReference type="EMBL" id="LR130759">
    <property type="protein sequence ID" value="VDM88425.1"/>
    <property type="molecule type" value="Genomic_DNA"/>
</dbReference>
<evidence type="ECO:0000313" key="3">
    <source>
        <dbReference type="EMBL" id="VDM88425.1"/>
    </source>
</evidence>
<feature type="transmembrane region" description="Helical" evidence="2">
    <location>
        <begin position="180"/>
        <end position="199"/>
    </location>
</feature>
<feature type="compositionally biased region" description="Pro residues" evidence="1">
    <location>
        <begin position="24"/>
        <end position="67"/>
    </location>
</feature>
<gene>
    <name evidence="3" type="ORF">MB901379_01987</name>
</gene>
<protein>
    <submittedName>
        <fullName evidence="3">Putative integral membrane protein</fullName>
    </submittedName>
</protein>
<proteinExistence type="predicted"/>
<name>A0A447GDA7_9MYCO</name>
<evidence type="ECO:0000256" key="2">
    <source>
        <dbReference type="SAM" id="Phobius"/>
    </source>
</evidence>
<sequence>MSQPPEHPGSQADPQGGDQGSPGYQPPPSYGAPPPPPPPGYGAPPPPGYGAPPPPGYGAPPPPPSYGQPPSGYSPPGYSPPPPPPPGYGPPPPGYPPQPGFGGPVKPAFSVGEAFSWAWNRFTQNIAALVAPVAIYGLILAAVGGVMIGLFLALSDRTTTTYTDAYGNTSETVNMTTSPLGGIVMFVGYLALFAVALYMHAGITTGCLDIADGKPVSVATFFKPRNLGAVVLTGLLVIVLTAIGSLLCVIPGLIFGFLAQFAIIAAVDRSLSPIDSIKASITTVREQLGNTALSWLVQYAVVLAGEFVCLVGLLVGIPVASLIQTYTWRKLSGGQVVELSQPGPPSGLPPGPPPAPQFG</sequence>
<feature type="transmembrane region" description="Helical" evidence="2">
    <location>
        <begin position="126"/>
        <end position="154"/>
    </location>
</feature>
<evidence type="ECO:0000256" key="1">
    <source>
        <dbReference type="SAM" id="MobiDB-lite"/>
    </source>
</evidence>
<accession>A0A447GDA7</accession>